<accession>T1JZK8</accession>
<organism evidence="8 9">
    <name type="scientific">Tetranychus urticae</name>
    <name type="common">Two-spotted spider mite</name>
    <dbReference type="NCBI Taxonomy" id="32264"/>
    <lineage>
        <taxon>Eukaryota</taxon>
        <taxon>Metazoa</taxon>
        <taxon>Ecdysozoa</taxon>
        <taxon>Arthropoda</taxon>
        <taxon>Chelicerata</taxon>
        <taxon>Arachnida</taxon>
        <taxon>Acari</taxon>
        <taxon>Acariformes</taxon>
        <taxon>Trombidiformes</taxon>
        <taxon>Prostigmata</taxon>
        <taxon>Eleutherengona</taxon>
        <taxon>Raphignathae</taxon>
        <taxon>Tetranychoidea</taxon>
        <taxon>Tetranychidae</taxon>
        <taxon>Tetranychus</taxon>
    </lineage>
</organism>
<dbReference type="PANTHER" id="PTHR46468">
    <property type="entry name" value="SENTRIN-SPECIFIC PROTEASE 8"/>
    <property type="match status" value="1"/>
</dbReference>
<dbReference type="SMART" id="SM00355">
    <property type="entry name" value="ZnF_C2H2"/>
    <property type="match status" value="3"/>
</dbReference>
<dbReference type="InterPro" id="IPR038765">
    <property type="entry name" value="Papain-like_cys_pep_sf"/>
</dbReference>
<evidence type="ECO:0000259" key="7">
    <source>
        <dbReference type="PROSITE" id="PS50600"/>
    </source>
</evidence>
<evidence type="ECO:0000313" key="9">
    <source>
        <dbReference type="Proteomes" id="UP000015104"/>
    </source>
</evidence>
<dbReference type="AlphaFoldDB" id="T1JZK8"/>
<dbReference type="GO" id="GO:0008270">
    <property type="term" value="F:zinc ion binding"/>
    <property type="evidence" value="ECO:0007669"/>
    <property type="project" value="UniProtKB-KW"/>
</dbReference>
<dbReference type="InterPro" id="IPR013087">
    <property type="entry name" value="Znf_C2H2_type"/>
</dbReference>
<dbReference type="HOGENOM" id="CLU_366973_0_0_1"/>
<evidence type="ECO:0000313" key="8">
    <source>
        <dbReference type="EnsemblMetazoa" id="tetur03g04300.1"/>
    </source>
</evidence>
<keyword evidence="2" id="KW-0645">Protease</keyword>
<evidence type="ECO:0008006" key="10">
    <source>
        <dbReference type="Google" id="ProtNLM"/>
    </source>
</evidence>
<name>T1JZK8_TETUR</name>
<dbReference type="EMBL" id="CAEY01001121">
    <property type="status" value="NOT_ANNOTATED_CDS"/>
    <property type="molecule type" value="Genomic_DNA"/>
</dbReference>
<evidence type="ECO:0000256" key="2">
    <source>
        <dbReference type="ARBA" id="ARBA00022670"/>
    </source>
</evidence>
<dbReference type="Gene3D" id="3.40.395.10">
    <property type="entry name" value="Adenoviral Proteinase, Chain A"/>
    <property type="match status" value="1"/>
</dbReference>
<dbReference type="Proteomes" id="UP000015104">
    <property type="component" value="Unassembled WGS sequence"/>
</dbReference>
<dbReference type="PROSITE" id="PS50600">
    <property type="entry name" value="ULP_PROTEASE"/>
    <property type="match status" value="1"/>
</dbReference>
<keyword evidence="5" id="KW-0479">Metal-binding</keyword>
<dbReference type="InterPro" id="IPR044613">
    <property type="entry name" value="Nep1/2-like"/>
</dbReference>
<dbReference type="eggNOG" id="KOG0778">
    <property type="taxonomic scope" value="Eukaryota"/>
</dbReference>
<reference evidence="9" key="1">
    <citation type="submission" date="2011-08" db="EMBL/GenBank/DDBJ databases">
        <authorList>
            <person name="Rombauts S."/>
        </authorList>
    </citation>
    <scope>NUCLEOTIDE SEQUENCE</scope>
    <source>
        <strain evidence="9">London</strain>
    </source>
</reference>
<protein>
    <recommendedName>
        <fullName evidence="10">Ubiquitin-like protease family profile domain-containing protein</fullName>
    </recommendedName>
</protein>
<dbReference type="GO" id="GO:0000338">
    <property type="term" value="P:protein deneddylation"/>
    <property type="evidence" value="ECO:0007669"/>
    <property type="project" value="TreeGrafter"/>
</dbReference>
<dbReference type="PANTHER" id="PTHR46468:SF1">
    <property type="entry name" value="SENTRIN-SPECIFIC PROTEASE 8"/>
    <property type="match status" value="1"/>
</dbReference>
<keyword evidence="4" id="KW-0788">Thiol protease</keyword>
<feature type="domain" description="C2H2-type" evidence="6">
    <location>
        <begin position="576"/>
        <end position="598"/>
    </location>
</feature>
<keyword evidence="9" id="KW-1185">Reference proteome</keyword>
<evidence type="ECO:0000256" key="3">
    <source>
        <dbReference type="ARBA" id="ARBA00022801"/>
    </source>
</evidence>
<dbReference type="SUPFAM" id="SSF54001">
    <property type="entry name" value="Cysteine proteinases"/>
    <property type="match status" value="1"/>
</dbReference>
<feature type="domain" description="Ubiquitin-like protease family profile" evidence="7">
    <location>
        <begin position="5"/>
        <end position="160"/>
    </location>
</feature>
<evidence type="ECO:0000256" key="4">
    <source>
        <dbReference type="ARBA" id="ARBA00022807"/>
    </source>
</evidence>
<comment type="similarity">
    <text evidence="1">Belongs to the peptidase C48 family.</text>
</comment>
<dbReference type="Pfam" id="PF02902">
    <property type="entry name" value="Peptidase_C48"/>
    <property type="match status" value="1"/>
</dbReference>
<evidence type="ECO:0000256" key="1">
    <source>
        <dbReference type="ARBA" id="ARBA00005234"/>
    </source>
</evidence>
<dbReference type="EnsemblMetazoa" id="tetur03g04300.1">
    <property type="protein sequence ID" value="tetur03g04300.1"/>
    <property type="gene ID" value="tetur03g04300"/>
</dbReference>
<proteinExistence type="inferred from homology"/>
<reference evidence="8" key="2">
    <citation type="submission" date="2015-06" db="UniProtKB">
        <authorList>
            <consortium name="EnsemblMetazoa"/>
        </authorList>
    </citation>
    <scope>IDENTIFICATION</scope>
</reference>
<dbReference type="STRING" id="32264.T1JZK8"/>
<dbReference type="GO" id="GO:0008234">
    <property type="term" value="F:cysteine-type peptidase activity"/>
    <property type="evidence" value="ECO:0007669"/>
    <property type="project" value="UniProtKB-KW"/>
</dbReference>
<sequence>MERPFCITEHDFNSLLPGELVNDAIIDNYLAYLAATNTNVYSYSVYWYTSVTCPKAEGVFRFRKKPINTKKAIVFFPYSRLDHWRLIVVKIEEMEIKSCTYYDSYYKKSNHDGRFKNLILQHLDNVYKLKGAKVLQTGKCPKQKNGYDCGIYCLEFALPSENPDGKTFETQDNTAISSYKIPEKSLPECDATMAQYEPISSDETEAEKYMENQNEDERQKVEKAPLLGFEIPKVDKTQSMPLFNSRKTIYKCPYDPCPYQTKNIADLKKHYNLRYLGSQPTCRFRRKAKPKKWSLAHRFPAELKLNDLLKRKALFTQAKLCNDDFDLKILPARHTISTKEVINVATGKTIFEEPCLGVEVKTKLFKEPGVVLFIGTKTDCEKSAFRMSPEIKNKIDELDARKGHNKESVGDEHNEEGVEVHEKGIFNNEWPIPTKKTRTTFASESESEKSSVTDNQVFDQTTIVAVASGEIFDASRPFTSFSGTFNDWIAAQSDTEILKYFLLEEIRAQLMRPHVSSGQAWDFKDLSITKLSDDKKQKNQKKSPPVLTLHAYTLLMKNFGNKEDIIKHLFRRYVLFVCSRCGRCSNEKAGLAVHQNQHCAIGRDMVISSGDDDSDDDRDSTNEAPIITTFNTFMESALTRAKSSGKLSRYASFETFLRIREGRLNQEGKRINCSDGNNIYYLDEKKTFQIINLIRNESISLHEVTESIDGSSNEIFTCKFPDCSCESKFTAPNPAEITIHMQQLNLCLACPKCHKGFKTF</sequence>
<keyword evidence="3" id="KW-0378">Hydrolase</keyword>
<dbReference type="PROSITE" id="PS50157">
    <property type="entry name" value="ZINC_FINGER_C2H2_2"/>
    <property type="match status" value="1"/>
</dbReference>
<dbReference type="GO" id="GO:0006508">
    <property type="term" value="P:proteolysis"/>
    <property type="evidence" value="ECO:0007669"/>
    <property type="project" value="UniProtKB-KW"/>
</dbReference>
<dbReference type="InterPro" id="IPR003653">
    <property type="entry name" value="Peptidase_C48_C"/>
</dbReference>
<evidence type="ECO:0000256" key="5">
    <source>
        <dbReference type="PROSITE-ProRule" id="PRU00042"/>
    </source>
</evidence>
<evidence type="ECO:0000259" key="6">
    <source>
        <dbReference type="PROSITE" id="PS50157"/>
    </source>
</evidence>
<dbReference type="GO" id="GO:0019784">
    <property type="term" value="F:deNEDDylase activity"/>
    <property type="evidence" value="ECO:0007669"/>
    <property type="project" value="InterPro"/>
</dbReference>
<keyword evidence="5" id="KW-0862">Zinc</keyword>
<keyword evidence="5" id="KW-0863">Zinc-finger</keyword>